<keyword evidence="4" id="KW-0472">Membrane</keyword>
<keyword evidence="2" id="KW-0808">Transferase</keyword>
<dbReference type="Proteomes" id="UP000054928">
    <property type="component" value="Unassembled WGS sequence"/>
</dbReference>
<dbReference type="GeneID" id="36406989"/>
<evidence type="ECO:0000313" key="6">
    <source>
        <dbReference type="EMBL" id="CEG41599.1"/>
    </source>
</evidence>
<dbReference type="OrthoDB" id="1892506at2759"/>
<evidence type="ECO:0000259" key="5">
    <source>
        <dbReference type="Pfam" id="PF04577"/>
    </source>
</evidence>
<proteinExistence type="predicted"/>
<dbReference type="GO" id="GO:0016757">
    <property type="term" value="F:glycosyltransferase activity"/>
    <property type="evidence" value="ECO:0007669"/>
    <property type="project" value="UniProtKB-KW"/>
</dbReference>
<evidence type="ECO:0000256" key="1">
    <source>
        <dbReference type="ARBA" id="ARBA00022676"/>
    </source>
</evidence>
<keyword evidence="1" id="KW-0328">Glycosyltransferase</keyword>
<accession>A0A0P1AK29</accession>
<dbReference type="PANTHER" id="PTHR20961">
    <property type="entry name" value="GLYCOSYLTRANSFERASE"/>
    <property type="match status" value="1"/>
</dbReference>
<keyword evidence="4" id="KW-0812">Transmembrane</keyword>
<dbReference type="RefSeq" id="XP_024577968.1">
    <property type="nucleotide sequence ID" value="XM_024727386.1"/>
</dbReference>
<dbReference type="EMBL" id="CCYD01000553">
    <property type="protein sequence ID" value="CEG41599.1"/>
    <property type="molecule type" value="Genomic_DNA"/>
</dbReference>
<dbReference type="PANTHER" id="PTHR20961:SF124">
    <property type="entry name" value="GLYCOSYLTRANSFERASE"/>
    <property type="match status" value="1"/>
</dbReference>
<keyword evidence="7" id="KW-1185">Reference proteome</keyword>
<dbReference type="Pfam" id="PF04577">
    <property type="entry name" value="Glyco_transf_61"/>
    <property type="match status" value="1"/>
</dbReference>
<evidence type="ECO:0000256" key="4">
    <source>
        <dbReference type="SAM" id="Phobius"/>
    </source>
</evidence>
<evidence type="ECO:0000256" key="2">
    <source>
        <dbReference type="ARBA" id="ARBA00022679"/>
    </source>
</evidence>
<feature type="transmembrane region" description="Helical" evidence="4">
    <location>
        <begin position="30"/>
        <end position="52"/>
    </location>
</feature>
<keyword evidence="4" id="KW-1133">Transmembrane helix</keyword>
<dbReference type="InterPro" id="IPR049625">
    <property type="entry name" value="Glyco_transf_61_cat"/>
</dbReference>
<protein>
    <recommendedName>
        <fullName evidence="5">Glycosyltransferase 61 catalytic domain-containing protein</fullName>
    </recommendedName>
</protein>
<dbReference type="InterPro" id="IPR007657">
    <property type="entry name" value="Glycosyltransferase_61"/>
</dbReference>
<dbReference type="OMA" id="GLVNVIW"/>
<organism evidence="6 7">
    <name type="scientific">Plasmopara halstedii</name>
    <name type="common">Downy mildew of sunflower</name>
    <dbReference type="NCBI Taxonomy" id="4781"/>
    <lineage>
        <taxon>Eukaryota</taxon>
        <taxon>Sar</taxon>
        <taxon>Stramenopiles</taxon>
        <taxon>Oomycota</taxon>
        <taxon>Peronosporomycetes</taxon>
        <taxon>Peronosporales</taxon>
        <taxon>Peronosporaceae</taxon>
        <taxon>Plasmopara</taxon>
    </lineage>
</organism>
<name>A0A0P1AK29_PLAHL</name>
<feature type="domain" description="Glycosyltransferase 61 catalytic" evidence="5">
    <location>
        <begin position="373"/>
        <end position="484"/>
    </location>
</feature>
<keyword evidence="3" id="KW-0325">Glycoprotein</keyword>
<sequence>MDKNDIATSANETIPPASPCRARRRLLQSLVLSLTALGALSMVAQVTDLWAATSGFLRDQDSFHQNEQKRIQSLVVQRTKAPYKYDSEKIKRKCYAERDMGIIPAVPQGALTFCADGGWDSVKQVSMSLENATRVTTYKVAGGIWSTTFQNLMLDLVGVQIHKPIESMANDGGSHDPRFRFNPRLINCACDELVSYFTSMADEKMRWSKQIWEAFLRFKNVEVVPNATICMPPTTKDDARSSWDFINHPFDPPDPNKTLVFDDPVVLIARRDDHNPFFQVSYALNSWIMLKGLGWDISKTHVIHLDGGYPSPIDTLHQKLLAPNHELIDGNSLMGKRIHFRGDVMLAPFEIYGPMMQHLNNEEPCYDSKLFKSFRAQSLLTQNITPEVERALGVARIRPMIVTVITRRPYKGRSLQRIWINEDEILGSMRTEYKDLDVMIRSIEYANLTLAEQMKTTIESDIIISMHGAGLVNVLWTRQMTTVVEIFPKKRFRWGYRNLCQLIGCDWHEFRGGEDIGGDNDPNSKNKRILFGEWMNFFNPLFRETYDAFEKQQAILRGVDLSP</sequence>
<evidence type="ECO:0000313" key="7">
    <source>
        <dbReference type="Proteomes" id="UP000054928"/>
    </source>
</evidence>
<dbReference type="STRING" id="4781.A0A0P1AK29"/>
<reference evidence="7" key="1">
    <citation type="submission" date="2014-09" db="EMBL/GenBank/DDBJ databases">
        <authorList>
            <person name="Sharma Rahul"/>
            <person name="Thines Marco"/>
        </authorList>
    </citation>
    <scope>NUCLEOTIDE SEQUENCE [LARGE SCALE GENOMIC DNA]</scope>
</reference>
<evidence type="ECO:0000256" key="3">
    <source>
        <dbReference type="ARBA" id="ARBA00023180"/>
    </source>
</evidence>
<dbReference type="AlphaFoldDB" id="A0A0P1AK29"/>